<gene>
    <name evidence="2" type="primary">gb07623</name>
    <name evidence="2" type="ORF">PR202_gb07623</name>
</gene>
<feature type="region of interest" description="Disordered" evidence="1">
    <location>
        <begin position="57"/>
        <end position="77"/>
    </location>
</feature>
<dbReference type="AlphaFoldDB" id="A0AAV5EBZ7"/>
<name>A0AAV5EBZ7_ELECO</name>
<evidence type="ECO:0000313" key="3">
    <source>
        <dbReference type="Proteomes" id="UP001054889"/>
    </source>
</evidence>
<proteinExistence type="predicted"/>
<dbReference type="PANTHER" id="PTHR35122">
    <property type="entry name" value="OSJNBA0093F12.14 PROTEIN"/>
    <property type="match status" value="1"/>
</dbReference>
<dbReference type="Pfam" id="PF22272">
    <property type="entry name" value="LEA_3b"/>
    <property type="match status" value="1"/>
</dbReference>
<reference evidence="2" key="1">
    <citation type="journal article" date="2018" name="DNA Res.">
        <title>Multiple hybrid de novo genome assembly of finger millet, an orphan allotetraploid crop.</title>
        <authorList>
            <person name="Hatakeyama M."/>
            <person name="Aluri S."/>
            <person name="Balachadran M.T."/>
            <person name="Sivarajan S.R."/>
            <person name="Patrignani A."/>
            <person name="Gruter S."/>
            <person name="Poveda L."/>
            <person name="Shimizu-Inatsugi R."/>
            <person name="Baeten J."/>
            <person name="Francoijs K.J."/>
            <person name="Nataraja K.N."/>
            <person name="Reddy Y.A.N."/>
            <person name="Phadnis S."/>
            <person name="Ravikumar R.L."/>
            <person name="Schlapbach R."/>
            <person name="Sreeman S.M."/>
            <person name="Shimizu K.K."/>
        </authorList>
    </citation>
    <scope>NUCLEOTIDE SEQUENCE</scope>
</reference>
<comment type="caution">
    <text evidence="2">The sequence shown here is derived from an EMBL/GenBank/DDBJ whole genome shotgun (WGS) entry which is preliminary data.</text>
</comment>
<dbReference type="InterPro" id="IPR039291">
    <property type="entry name" value="At5g17165-like"/>
</dbReference>
<dbReference type="Proteomes" id="UP001054889">
    <property type="component" value="Unassembled WGS sequence"/>
</dbReference>
<evidence type="ECO:0000256" key="1">
    <source>
        <dbReference type="SAM" id="MobiDB-lite"/>
    </source>
</evidence>
<protein>
    <submittedName>
        <fullName evidence="2">Uncharacterized protein</fullName>
    </submittedName>
</protein>
<evidence type="ECO:0000313" key="2">
    <source>
        <dbReference type="EMBL" id="GJN20268.1"/>
    </source>
</evidence>
<sequence length="77" mass="8243">MIGSAGNPDKYWGPHPKTGVFGTATVDAKLAATALEAGMNGGSVLDQKVWYRRTARWRTSRSHPRPPEPGQAVAAHC</sequence>
<dbReference type="PANTHER" id="PTHR35122:SF2">
    <property type="entry name" value="OS04G0598000 PROTEIN"/>
    <property type="match status" value="1"/>
</dbReference>
<keyword evidence="3" id="KW-1185">Reference proteome</keyword>
<accession>A0AAV5EBZ7</accession>
<dbReference type="EMBL" id="BQKI01000074">
    <property type="protein sequence ID" value="GJN20268.1"/>
    <property type="molecule type" value="Genomic_DNA"/>
</dbReference>
<reference evidence="2" key="2">
    <citation type="submission" date="2021-12" db="EMBL/GenBank/DDBJ databases">
        <title>Resequencing data analysis of finger millet.</title>
        <authorList>
            <person name="Hatakeyama M."/>
            <person name="Aluri S."/>
            <person name="Balachadran M.T."/>
            <person name="Sivarajan S.R."/>
            <person name="Poveda L."/>
            <person name="Shimizu-Inatsugi R."/>
            <person name="Schlapbach R."/>
            <person name="Sreeman S.M."/>
            <person name="Shimizu K.K."/>
        </authorList>
    </citation>
    <scope>NUCLEOTIDE SEQUENCE</scope>
</reference>
<organism evidence="2 3">
    <name type="scientific">Eleusine coracana subsp. coracana</name>
    <dbReference type="NCBI Taxonomy" id="191504"/>
    <lineage>
        <taxon>Eukaryota</taxon>
        <taxon>Viridiplantae</taxon>
        <taxon>Streptophyta</taxon>
        <taxon>Embryophyta</taxon>
        <taxon>Tracheophyta</taxon>
        <taxon>Spermatophyta</taxon>
        <taxon>Magnoliopsida</taxon>
        <taxon>Liliopsida</taxon>
        <taxon>Poales</taxon>
        <taxon>Poaceae</taxon>
        <taxon>PACMAD clade</taxon>
        <taxon>Chloridoideae</taxon>
        <taxon>Cynodonteae</taxon>
        <taxon>Eleusininae</taxon>
        <taxon>Eleusine</taxon>
    </lineage>
</organism>